<dbReference type="PANTHER" id="PTHR24223:SF456">
    <property type="entry name" value="MULTIDRUG RESISTANCE-ASSOCIATED PROTEIN LETHAL(2)03659"/>
    <property type="match status" value="1"/>
</dbReference>
<sequence>MTDPTTADKADHDQQTQTPTSQREEHSLGKEVDQEEHSHDRSQWPEEAHLSFLAQTWQRWTYSYMNPLLDKGSKQTLDDGTRLSDADLYDVPTDMKAKPLNEKFELLYHQNHPSSTTTSSTNSKNHLLHTLFQMAAPTFVPAGVYEFITVLCQVALPLLIRELLRLLEERPAASIFAQAWPLILGIALCLVINAIANHRHRYLATQSGVVLRSTIVSVVYRRVLQITPQGRFGLAPAEVTNIVAIDTQKLFEVTQEAHLLWAMPLSIVLVTICLVIVLGPTTLIGVVVLLLMVPVVERVASAMLAIRQQRIKLTDKRVEITNAMIQGIKVTKLNHYEENYQQRVDQARNQELTKLRRELFVWALSLVVTVISPSLAAGATFIVYVMANEDHVLTASETFTVLLLFNSLRFPINYFGRLLGRMAQAFTSIERIASYLDRPILHDDDNNNDKNSKSTDNDKKGTEMLPQKTRSNDNDDDAVLVVRNASFRIGSPSSDTATLSTTLSANDAAATVSTSGFRQGDGFEVSGIDFALQRGEILALVGTVGCGKSTIVNGIISEVPASEGTSLSLKGRVAYVSQTAFIMNTSLRENILFGESFEQERYERVLEACCLWPDIELLGEAGDLTEIGERGVTLSGGQQQRVSIARAAYSRPDVVLLDDPLSALDAGTSKTIFDNLKSLLAGSAIVLVTHAAHFLSKVDRIALVSDSRIQFLGTWPELLDFKPHDAKTLDAVEHIRSSVQEDTSEKNETEPNQGTRKSVSNEAGNGRASTLQKSKKIMTVEEREHGLSSLATWLLWFKHAGGIPFIVAHVLFMTIDRFTYVAVEYWLARWTEGAYEPVEVFGITFAPQTDGRSAQADYVLVYVLLIAFSVFSTFLRSEWVVTGGSRAARRVFQSMLVRVLSAPMVYFETTPMGRVLNRFTYDQEIVDHNLTEAMSVLMIALGWGVTSVIVMTVILPWMALAVFPTILFYWWLLLHYRKSGADLQRLDAVARSPIQAMLAEALEGHATMRVFGQSGKFVNKFHSITDSSGAALLNFISAQRWLGIRIEILGAIIVLCATLLVVTLNGTYALEPGIVALLIVWASNFTITLGFVVDSFSEAEAAITSIERVDAMSRLPQEKSMKTEEQNRPAPSWPAHGSLEFENVCMRYREGLPLSLTGLSFKIPAGKRCGIVGRTGAGKSSLTTALFRLVEIESGRVMLDGVDLGVLGLSDVRGRPQGLSIIPQNPFLAGTTLRECLDPFGHCGEKEVLTALVDVRLAPSDADLSVLSTKVEEGGSNFSVGERQLLNLARSILMKPRVLVLDEATASIDGETDAFVQKMLRTKFVETTMLTVAHRLNTIMDYDLILVMDAGKAAEFGSPKELLVRDGLFSQLVDATGAESSKALREIANSTGNVP</sequence>
<feature type="compositionally biased region" description="Basic and acidic residues" evidence="10">
    <location>
        <begin position="22"/>
        <end position="44"/>
    </location>
</feature>
<evidence type="ECO:0000313" key="14">
    <source>
        <dbReference type="EMBL" id="CAB9504527.1"/>
    </source>
</evidence>
<feature type="transmembrane region" description="Helical" evidence="11">
    <location>
        <begin position="259"/>
        <end position="278"/>
    </location>
</feature>
<accession>A0A9N8DJZ0</accession>
<dbReference type="SUPFAM" id="SSF90123">
    <property type="entry name" value="ABC transporter transmembrane region"/>
    <property type="match status" value="2"/>
</dbReference>
<dbReference type="SMART" id="SM00382">
    <property type="entry name" value="AAA"/>
    <property type="match status" value="2"/>
</dbReference>
<dbReference type="Pfam" id="PF00005">
    <property type="entry name" value="ABC_tran"/>
    <property type="match status" value="2"/>
</dbReference>
<feature type="transmembrane region" description="Helical" evidence="11">
    <location>
        <begin position="1074"/>
        <end position="1093"/>
    </location>
</feature>
<dbReference type="FunFam" id="3.40.50.300:FF:000838">
    <property type="entry name" value="ABC multidrug transporter (Eurofung)"/>
    <property type="match status" value="1"/>
</dbReference>
<comment type="similarity">
    <text evidence="2">Belongs to the ABC transporter superfamily. ABCC family. Conjugate transporter (TC 3.A.1.208) subfamily.</text>
</comment>
<dbReference type="CDD" id="cd18579">
    <property type="entry name" value="ABC_6TM_ABCC_D1"/>
    <property type="match status" value="1"/>
</dbReference>
<feature type="transmembrane region" description="Helical" evidence="11">
    <location>
        <begin position="139"/>
        <end position="160"/>
    </location>
</feature>
<feature type="compositionally biased region" description="Basic and acidic residues" evidence="10">
    <location>
        <begin position="1"/>
        <end position="14"/>
    </location>
</feature>
<feature type="transmembrane region" description="Helical" evidence="11">
    <location>
        <begin position="284"/>
        <end position="306"/>
    </location>
</feature>
<feature type="transmembrane region" description="Helical" evidence="11">
    <location>
        <begin position="1048"/>
        <end position="1068"/>
    </location>
</feature>
<dbReference type="GO" id="GO:0016887">
    <property type="term" value="F:ATP hydrolysis activity"/>
    <property type="evidence" value="ECO:0007669"/>
    <property type="project" value="InterPro"/>
</dbReference>
<dbReference type="EMBL" id="CAICTM010000199">
    <property type="protein sequence ID" value="CAB9504527.1"/>
    <property type="molecule type" value="Genomic_DNA"/>
</dbReference>
<feature type="transmembrane region" description="Helical" evidence="11">
    <location>
        <begin position="359"/>
        <end position="386"/>
    </location>
</feature>
<feature type="region of interest" description="Disordered" evidence="10">
    <location>
        <begin position="737"/>
        <end position="773"/>
    </location>
</feature>
<keyword evidence="7" id="KW-0067">ATP-binding</keyword>
<dbReference type="PROSITE" id="PS50929">
    <property type="entry name" value="ABC_TM1F"/>
    <property type="match status" value="2"/>
</dbReference>
<dbReference type="CDD" id="cd03244">
    <property type="entry name" value="ABCC_MRP_domain2"/>
    <property type="match status" value="1"/>
</dbReference>
<evidence type="ECO:0000313" key="15">
    <source>
        <dbReference type="Proteomes" id="UP001153069"/>
    </source>
</evidence>
<feature type="region of interest" description="Disordered" evidence="10">
    <location>
        <begin position="1115"/>
        <end position="1134"/>
    </location>
</feature>
<gene>
    <name evidence="14" type="ORF">SEMRO_200_G084620.1</name>
</gene>
<dbReference type="SUPFAM" id="SSF52540">
    <property type="entry name" value="P-loop containing nucleoside triphosphate hydrolases"/>
    <property type="match status" value="2"/>
</dbReference>
<dbReference type="InterPro" id="IPR017871">
    <property type="entry name" value="ABC_transporter-like_CS"/>
</dbReference>
<feature type="compositionally biased region" description="Polar residues" evidence="10">
    <location>
        <begin position="750"/>
        <end position="772"/>
    </location>
</feature>
<name>A0A9N8DJZ0_9STRA</name>
<proteinExistence type="inferred from homology"/>
<dbReference type="InterPro" id="IPR003593">
    <property type="entry name" value="AAA+_ATPase"/>
</dbReference>
<evidence type="ECO:0000256" key="8">
    <source>
        <dbReference type="ARBA" id="ARBA00022989"/>
    </source>
</evidence>
<feature type="transmembrane region" description="Helical" evidence="11">
    <location>
        <begin position="939"/>
        <end position="972"/>
    </location>
</feature>
<dbReference type="Gene3D" id="1.20.1560.10">
    <property type="entry name" value="ABC transporter type 1, transmembrane domain"/>
    <property type="match status" value="2"/>
</dbReference>
<evidence type="ECO:0000259" key="12">
    <source>
        <dbReference type="PROSITE" id="PS50893"/>
    </source>
</evidence>
<feature type="transmembrane region" description="Helical" evidence="11">
    <location>
        <begin position="172"/>
        <end position="196"/>
    </location>
</feature>
<feature type="transmembrane region" description="Helical" evidence="11">
    <location>
        <begin position="793"/>
        <end position="815"/>
    </location>
</feature>
<reference evidence="14" key="1">
    <citation type="submission" date="2020-06" db="EMBL/GenBank/DDBJ databases">
        <authorList>
            <consortium name="Plant Systems Biology data submission"/>
        </authorList>
    </citation>
    <scope>NUCLEOTIDE SEQUENCE</scope>
    <source>
        <strain evidence="14">D6</strain>
    </source>
</reference>
<feature type="domain" description="ABC transmembrane type-1" evidence="13">
    <location>
        <begin position="825"/>
        <end position="1101"/>
    </location>
</feature>
<keyword evidence="15" id="KW-1185">Reference proteome</keyword>
<protein>
    <submittedName>
        <fullName evidence="14">Oligomycin resistance ATP-dependent permease YOR1</fullName>
    </submittedName>
</protein>
<dbReference type="PROSITE" id="PS50893">
    <property type="entry name" value="ABC_TRANSPORTER_2"/>
    <property type="match status" value="2"/>
</dbReference>
<dbReference type="GO" id="GO:0140359">
    <property type="term" value="F:ABC-type transporter activity"/>
    <property type="evidence" value="ECO:0007669"/>
    <property type="project" value="InterPro"/>
</dbReference>
<dbReference type="CDD" id="cd18580">
    <property type="entry name" value="ABC_6TM_ABCC_D2"/>
    <property type="match status" value="1"/>
</dbReference>
<feature type="compositionally biased region" description="Basic and acidic residues" evidence="10">
    <location>
        <begin position="1115"/>
        <end position="1127"/>
    </location>
</feature>
<dbReference type="InterPro" id="IPR011527">
    <property type="entry name" value="ABC1_TM_dom"/>
</dbReference>
<dbReference type="InterPro" id="IPR044726">
    <property type="entry name" value="ABCC_6TM_D2"/>
</dbReference>
<dbReference type="CDD" id="cd03250">
    <property type="entry name" value="ABCC_MRP_domain1"/>
    <property type="match status" value="1"/>
</dbReference>
<feature type="transmembrane region" description="Helical" evidence="11">
    <location>
        <begin position="858"/>
        <end position="875"/>
    </location>
</feature>
<evidence type="ECO:0000256" key="3">
    <source>
        <dbReference type="ARBA" id="ARBA00022448"/>
    </source>
</evidence>
<evidence type="ECO:0000256" key="7">
    <source>
        <dbReference type="ARBA" id="ARBA00022840"/>
    </source>
</evidence>
<feature type="region of interest" description="Disordered" evidence="10">
    <location>
        <begin position="1"/>
        <end position="44"/>
    </location>
</feature>
<keyword evidence="9 11" id="KW-0472">Membrane</keyword>
<dbReference type="Gene3D" id="3.40.50.300">
    <property type="entry name" value="P-loop containing nucleotide triphosphate hydrolases"/>
    <property type="match status" value="2"/>
</dbReference>
<dbReference type="FunFam" id="1.20.1560.10:FF:000013">
    <property type="entry name" value="ABC transporter C family member 2"/>
    <property type="match status" value="1"/>
</dbReference>
<dbReference type="GO" id="GO:0005524">
    <property type="term" value="F:ATP binding"/>
    <property type="evidence" value="ECO:0007669"/>
    <property type="project" value="UniProtKB-KW"/>
</dbReference>
<evidence type="ECO:0000256" key="10">
    <source>
        <dbReference type="SAM" id="MobiDB-lite"/>
    </source>
</evidence>
<evidence type="ECO:0000256" key="2">
    <source>
        <dbReference type="ARBA" id="ARBA00009726"/>
    </source>
</evidence>
<dbReference type="InterPro" id="IPR027417">
    <property type="entry name" value="P-loop_NTPase"/>
</dbReference>
<comment type="subcellular location">
    <subcellularLocation>
        <location evidence="1">Membrane</location>
        <topology evidence="1">Multi-pass membrane protein</topology>
    </subcellularLocation>
</comment>
<evidence type="ECO:0000256" key="1">
    <source>
        <dbReference type="ARBA" id="ARBA00004141"/>
    </source>
</evidence>
<dbReference type="InterPro" id="IPR044746">
    <property type="entry name" value="ABCC_6TM_D1"/>
</dbReference>
<evidence type="ECO:0000256" key="11">
    <source>
        <dbReference type="SAM" id="Phobius"/>
    </source>
</evidence>
<evidence type="ECO:0000256" key="9">
    <source>
        <dbReference type="ARBA" id="ARBA00023136"/>
    </source>
</evidence>
<feature type="domain" description="ABC transmembrane type-1" evidence="13">
    <location>
        <begin position="147"/>
        <end position="424"/>
    </location>
</feature>
<dbReference type="InterPro" id="IPR003439">
    <property type="entry name" value="ABC_transporter-like_ATP-bd"/>
</dbReference>
<dbReference type="Pfam" id="PF00664">
    <property type="entry name" value="ABC_membrane"/>
    <property type="match status" value="2"/>
</dbReference>
<keyword evidence="5" id="KW-0677">Repeat</keyword>
<keyword evidence="6" id="KW-0547">Nucleotide-binding</keyword>
<dbReference type="InterPro" id="IPR050173">
    <property type="entry name" value="ABC_transporter_C-like"/>
</dbReference>
<evidence type="ECO:0000256" key="5">
    <source>
        <dbReference type="ARBA" id="ARBA00022737"/>
    </source>
</evidence>
<keyword evidence="4 11" id="KW-0812">Transmembrane</keyword>
<feature type="domain" description="ABC transporter" evidence="12">
    <location>
        <begin position="503"/>
        <end position="731"/>
    </location>
</feature>
<dbReference type="OrthoDB" id="6500128at2759"/>
<dbReference type="Proteomes" id="UP001153069">
    <property type="component" value="Unassembled WGS sequence"/>
</dbReference>
<feature type="region of interest" description="Disordered" evidence="10">
    <location>
        <begin position="443"/>
        <end position="474"/>
    </location>
</feature>
<feature type="compositionally biased region" description="Basic and acidic residues" evidence="10">
    <location>
        <begin position="443"/>
        <end position="462"/>
    </location>
</feature>
<feature type="domain" description="ABC transporter" evidence="12">
    <location>
        <begin position="1139"/>
        <end position="1375"/>
    </location>
</feature>
<evidence type="ECO:0000259" key="13">
    <source>
        <dbReference type="PROSITE" id="PS50929"/>
    </source>
</evidence>
<dbReference type="PROSITE" id="PS00211">
    <property type="entry name" value="ABC_TRANSPORTER_1"/>
    <property type="match status" value="2"/>
</dbReference>
<organism evidence="14 15">
    <name type="scientific">Seminavis robusta</name>
    <dbReference type="NCBI Taxonomy" id="568900"/>
    <lineage>
        <taxon>Eukaryota</taxon>
        <taxon>Sar</taxon>
        <taxon>Stramenopiles</taxon>
        <taxon>Ochrophyta</taxon>
        <taxon>Bacillariophyta</taxon>
        <taxon>Bacillariophyceae</taxon>
        <taxon>Bacillariophycidae</taxon>
        <taxon>Naviculales</taxon>
        <taxon>Naviculaceae</taxon>
        <taxon>Seminavis</taxon>
    </lineage>
</organism>
<keyword evidence="8 11" id="KW-1133">Transmembrane helix</keyword>
<dbReference type="InterPro" id="IPR036640">
    <property type="entry name" value="ABC1_TM_sf"/>
</dbReference>
<evidence type="ECO:0000256" key="6">
    <source>
        <dbReference type="ARBA" id="ARBA00022741"/>
    </source>
</evidence>
<dbReference type="PANTHER" id="PTHR24223">
    <property type="entry name" value="ATP-BINDING CASSETTE SUB-FAMILY C"/>
    <property type="match status" value="1"/>
</dbReference>
<dbReference type="GO" id="GO:0016020">
    <property type="term" value="C:membrane"/>
    <property type="evidence" value="ECO:0007669"/>
    <property type="project" value="UniProtKB-SubCell"/>
</dbReference>
<comment type="caution">
    <text evidence="14">The sequence shown here is derived from an EMBL/GenBank/DDBJ whole genome shotgun (WGS) entry which is preliminary data.</text>
</comment>
<evidence type="ECO:0000256" key="4">
    <source>
        <dbReference type="ARBA" id="ARBA00022692"/>
    </source>
</evidence>
<keyword evidence="3" id="KW-0813">Transport</keyword>
<feature type="transmembrane region" description="Helical" evidence="11">
    <location>
        <begin position="392"/>
        <end position="412"/>
    </location>
</feature>
<dbReference type="FunFam" id="3.40.50.300:FF:000997">
    <property type="entry name" value="Multidrug resistance-associated protein 1"/>
    <property type="match status" value="1"/>
</dbReference>